<dbReference type="Pfam" id="PF06693">
    <property type="entry name" value="DUF1190"/>
    <property type="match status" value="1"/>
</dbReference>
<organism evidence="1 2">
    <name type="scientific">Aeromonas cavernicola</name>
    <dbReference type="NCBI Taxonomy" id="1006623"/>
    <lineage>
        <taxon>Bacteria</taxon>
        <taxon>Pseudomonadati</taxon>
        <taxon>Pseudomonadota</taxon>
        <taxon>Gammaproteobacteria</taxon>
        <taxon>Aeromonadales</taxon>
        <taxon>Aeromonadaceae</taxon>
        <taxon>Aeromonas</taxon>
    </lineage>
</organism>
<proteinExistence type="predicted"/>
<dbReference type="EMBL" id="PGGC01000108">
    <property type="protein sequence ID" value="PJG58473.1"/>
    <property type="molecule type" value="Genomic_DNA"/>
</dbReference>
<protein>
    <submittedName>
        <fullName evidence="1">Uncharacterized protein</fullName>
    </submittedName>
</protein>
<accession>A0A2H9U367</accession>
<gene>
    <name evidence="1" type="ORF">CUC53_12400</name>
</gene>
<reference evidence="1 2" key="1">
    <citation type="submission" date="2017-11" db="EMBL/GenBank/DDBJ databases">
        <title>Draft genome sequence of environmental isolate Aeromonas cavernicola sp. nov. MDC 2508.</title>
        <authorList>
            <person name="Colston S.M."/>
            <person name="Navarro A."/>
            <person name="Martinez-Murcia A.J."/>
            <person name="Graf J."/>
        </authorList>
    </citation>
    <scope>NUCLEOTIDE SEQUENCE [LARGE SCALE GENOMIC DNA]</scope>
    <source>
        <strain evidence="1 2">MDC 2508</strain>
    </source>
</reference>
<dbReference type="Proteomes" id="UP000235861">
    <property type="component" value="Unassembled WGS sequence"/>
</dbReference>
<dbReference type="AlphaFoldDB" id="A0A2H9U367"/>
<keyword evidence="2" id="KW-1185">Reference proteome</keyword>
<dbReference type="OrthoDB" id="7361974at2"/>
<evidence type="ECO:0000313" key="2">
    <source>
        <dbReference type="Proteomes" id="UP000235861"/>
    </source>
</evidence>
<comment type="caution">
    <text evidence="1">The sequence shown here is derived from an EMBL/GenBank/DDBJ whole genome shotgun (WGS) entry which is preliminary data.</text>
</comment>
<sequence length="109" mass="11559">MDFGLGGCEENVPRMKGFLTSGVALLNSPAPGIPTQPLYQRIDEPNTLRTAQGTTLPANTRRISVCQSAVTLAPTLQVRRGGFGAEAARWANDCNTDSGSYRHSHSNGG</sequence>
<dbReference type="InterPro" id="IPR009576">
    <property type="entry name" value="Biofilm_formation_YgiB"/>
</dbReference>
<evidence type="ECO:0000313" key="1">
    <source>
        <dbReference type="EMBL" id="PJG58473.1"/>
    </source>
</evidence>
<name>A0A2H9U367_9GAMM</name>